<reference evidence="8" key="1">
    <citation type="submission" date="2020-11" db="EMBL/GenBank/DDBJ databases">
        <authorList>
            <consortium name="DOE Joint Genome Institute"/>
            <person name="Ahrendt S."/>
            <person name="Riley R."/>
            <person name="Andreopoulos W."/>
            <person name="Labutti K."/>
            <person name="Pangilinan J."/>
            <person name="Ruiz-Duenas F.J."/>
            <person name="Barrasa J.M."/>
            <person name="Sanchez-Garcia M."/>
            <person name="Camarero S."/>
            <person name="Miyauchi S."/>
            <person name="Serrano A."/>
            <person name="Linde D."/>
            <person name="Babiker R."/>
            <person name="Drula E."/>
            <person name="Ayuso-Fernandez I."/>
            <person name="Pacheco R."/>
            <person name="Padilla G."/>
            <person name="Ferreira P."/>
            <person name="Barriuso J."/>
            <person name="Kellner H."/>
            <person name="Castanera R."/>
            <person name="Alfaro M."/>
            <person name="Ramirez L."/>
            <person name="Pisabarro A.G."/>
            <person name="Kuo A."/>
            <person name="Tritt A."/>
            <person name="Lipzen A."/>
            <person name="He G."/>
            <person name="Yan M."/>
            <person name="Ng V."/>
            <person name="Cullen D."/>
            <person name="Martin F."/>
            <person name="Rosso M.-N."/>
            <person name="Henrissat B."/>
            <person name="Hibbett D."/>
            <person name="Martinez A.T."/>
            <person name="Grigoriev I.V."/>
        </authorList>
    </citation>
    <scope>NUCLEOTIDE SEQUENCE</scope>
    <source>
        <strain evidence="8">MF-IS2</strain>
    </source>
</reference>
<evidence type="ECO:0000256" key="4">
    <source>
        <dbReference type="ARBA" id="ARBA00022679"/>
    </source>
</evidence>
<evidence type="ECO:0000256" key="6">
    <source>
        <dbReference type="ARBA" id="ARBA00047949"/>
    </source>
</evidence>
<keyword evidence="9" id="KW-1185">Reference proteome</keyword>
<evidence type="ECO:0000256" key="1">
    <source>
        <dbReference type="ARBA" id="ARBA00003343"/>
    </source>
</evidence>
<comment type="function">
    <text evidence="1">Catalyzes the last step of tRNA splicing, the transfer of the splice junction 2'-phosphate from ligated tRNA to NAD to produce ADP-ribose 1''-2'' cyclic phosphate.</text>
</comment>
<dbReference type="Proteomes" id="UP000807342">
    <property type="component" value="Unassembled WGS sequence"/>
</dbReference>
<dbReference type="InterPro" id="IPR042081">
    <property type="entry name" value="RNA_2'-PTrans_C"/>
</dbReference>
<evidence type="ECO:0000313" key="9">
    <source>
        <dbReference type="Proteomes" id="UP000807342"/>
    </source>
</evidence>
<evidence type="ECO:0000256" key="2">
    <source>
        <dbReference type="ARBA" id="ARBA00009836"/>
    </source>
</evidence>
<proteinExistence type="inferred from homology"/>
<dbReference type="EC" id="2.7.1.160" evidence="3"/>
<comment type="similarity">
    <text evidence="2">Belongs to the KptA/TPT1 family.</text>
</comment>
<comment type="caution">
    <text evidence="8">The sequence shown here is derived from an EMBL/GenBank/DDBJ whole genome shotgun (WGS) entry which is preliminary data.</text>
</comment>
<evidence type="ECO:0000256" key="5">
    <source>
        <dbReference type="ARBA" id="ARBA00023027"/>
    </source>
</evidence>
<evidence type="ECO:0000256" key="7">
    <source>
        <dbReference type="SAM" id="MobiDB-lite"/>
    </source>
</evidence>
<protein>
    <recommendedName>
        <fullName evidence="3">2'-phosphotransferase</fullName>
        <ecNumber evidence="3">2.7.1.160</ecNumber>
    </recommendedName>
</protein>
<dbReference type="OrthoDB" id="419694at2759"/>
<dbReference type="Gene3D" id="3.20.170.30">
    <property type="match status" value="1"/>
</dbReference>
<gene>
    <name evidence="8" type="ORF">P691DRAFT_779493</name>
</gene>
<feature type="region of interest" description="Disordered" evidence="7">
    <location>
        <begin position="1"/>
        <end position="76"/>
    </location>
</feature>
<dbReference type="AlphaFoldDB" id="A0A9P6BY23"/>
<dbReference type="PANTHER" id="PTHR12684">
    <property type="entry name" value="PUTATIVE PHOSPHOTRANSFERASE"/>
    <property type="match status" value="1"/>
</dbReference>
<dbReference type="InterPro" id="IPR042080">
    <property type="entry name" value="RNA_2'-PTrans_N"/>
</dbReference>
<evidence type="ECO:0000256" key="3">
    <source>
        <dbReference type="ARBA" id="ARBA00012007"/>
    </source>
</evidence>
<keyword evidence="5" id="KW-0520">NAD</keyword>
<dbReference type="EMBL" id="MU151672">
    <property type="protein sequence ID" value="KAF9442254.1"/>
    <property type="molecule type" value="Genomic_DNA"/>
</dbReference>
<dbReference type="InterPro" id="IPR002745">
    <property type="entry name" value="Ptrans_KptA/Tpt1"/>
</dbReference>
<dbReference type="Pfam" id="PF01885">
    <property type="entry name" value="PTS_2-RNA"/>
    <property type="match status" value="1"/>
</dbReference>
<dbReference type="GO" id="GO:0006388">
    <property type="term" value="P:tRNA splicing, via endonucleolytic cleavage and ligation"/>
    <property type="evidence" value="ECO:0007669"/>
    <property type="project" value="TreeGrafter"/>
</dbReference>
<accession>A0A9P6BY23</accession>
<organism evidence="8 9">
    <name type="scientific">Macrolepiota fuliginosa MF-IS2</name>
    <dbReference type="NCBI Taxonomy" id="1400762"/>
    <lineage>
        <taxon>Eukaryota</taxon>
        <taxon>Fungi</taxon>
        <taxon>Dikarya</taxon>
        <taxon>Basidiomycota</taxon>
        <taxon>Agaricomycotina</taxon>
        <taxon>Agaricomycetes</taxon>
        <taxon>Agaricomycetidae</taxon>
        <taxon>Agaricales</taxon>
        <taxon>Agaricineae</taxon>
        <taxon>Agaricaceae</taxon>
        <taxon>Macrolepiota</taxon>
    </lineage>
</organism>
<dbReference type="GO" id="GO:0000215">
    <property type="term" value="F:tRNA 2'-phosphotransferase activity"/>
    <property type="evidence" value="ECO:0007669"/>
    <property type="project" value="UniProtKB-EC"/>
</dbReference>
<keyword evidence="4" id="KW-0808">Transferase</keyword>
<dbReference type="PANTHER" id="PTHR12684:SF2">
    <property type="entry name" value="TRNA 2'-PHOSPHOTRANSFERASE 1"/>
    <property type="match status" value="1"/>
</dbReference>
<comment type="catalytic activity">
    <reaction evidence="6">
        <text>2'-phospho-[ligated tRNA] + NAD(+) = mature tRNA + ADP-alpha-D-ribose 1'',2''-cyclic phosphate + nicotinamide</text>
        <dbReference type="Rhea" id="RHEA:23324"/>
        <dbReference type="Rhea" id="RHEA-COMP:11106"/>
        <dbReference type="Rhea" id="RHEA-COMP:11107"/>
        <dbReference type="ChEBI" id="CHEBI:17154"/>
        <dbReference type="ChEBI" id="CHEBI:57540"/>
        <dbReference type="ChEBI" id="CHEBI:76596"/>
        <dbReference type="ChEBI" id="CHEBI:82883"/>
        <dbReference type="ChEBI" id="CHEBI:85027"/>
        <dbReference type="EC" id="2.7.1.160"/>
    </reaction>
</comment>
<feature type="compositionally biased region" description="Pro residues" evidence="7">
    <location>
        <begin position="1"/>
        <end position="12"/>
    </location>
</feature>
<dbReference type="SUPFAM" id="SSF56399">
    <property type="entry name" value="ADP-ribosylation"/>
    <property type="match status" value="1"/>
</dbReference>
<dbReference type="Gene3D" id="1.10.10.970">
    <property type="entry name" value="RNA 2'-phosphotransferase, Tpt1/KptA family, N-terminal domain"/>
    <property type="match status" value="1"/>
</dbReference>
<evidence type="ECO:0000313" key="8">
    <source>
        <dbReference type="EMBL" id="KAF9442254.1"/>
    </source>
</evidence>
<sequence length="309" mass="33304">MAESVPPTPPAPFQSDLQSRQHTKPKQTKQKQQDPPKQGRSGGRQGPRVGTSGSGSDGINAPGGSQKLRGFGKDKPEVRVSKTLSWLLRHGAASEGLAMRADGYVKVDDLFKNGRIQPLGLTMEQLKGIVSADSKQRYTLVYEQADGTALAYTAVQGKAEGEGVWLIKANQGHSLKAVELELKPILSVSDIPSGLAVHGTTNAAWVAIQKEGLSRMKRNHIHLAQDVGGDNVISGMRRSSQILIFIHVQKALDAGIKFYLSDNGVVLTEGDETGYLKTKFFDRVEIAKTRIAVDGWEGGRETDNPAVAT</sequence>
<name>A0A9P6BY23_9AGAR</name>